<dbReference type="SUPFAM" id="SSF140931">
    <property type="entry name" value="Fic-like"/>
    <property type="match status" value="1"/>
</dbReference>
<organism evidence="9 10">
    <name type="scientific">Klebsiella pneumoniae</name>
    <dbReference type="NCBI Taxonomy" id="573"/>
    <lineage>
        <taxon>Bacteria</taxon>
        <taxon>Pseudomonadati</taxon>
        <taxon>Pseudomonadota</taxon>
        <taxon>Gammaproteobacteria</taxon>
        <taxon>Enterobacterales</taxon>
        <taxon>Enterobacteriaceae</taxon>
        <taxon>Klebsiella/Raoultella group</taxon>
        <taxon>Klebsiella</taxon>
        <taxon>Klebsiella pneumoniae complex</taxon>
    </lineage>
</organism>
<comment type="catalytic activity">
    <reaction evidence="7">
        <text>L-tyrosyl-[protein] + ATP = O-(5'-adenylyl)-L-tyrosyl-[protein] + diphosphate</text>
        <dbReference type="Rhea" id="RHEA:54288"/>
        <dbReference type="Rhea" id="RHEA-COMP:10136"/>
        <dbReference type="Rhea" id="RHEA-COMP:13846"/>
        <dbReference type="ChEBI" id="CHEBI:30616"/>
        <dbReference type="ChEBI" id="CHEBI:33019"/>
        <dbReference type="ChEBI" id="CHEBI:46858"/>
        <dbReference type="ChEBI" id="CHEBI:83624"/>
        <dbReference type="EC" id="2.7.7.108"/>
    </reaction>
</comment>
<evidence type="ECO:0000313" key="10">
    <source>
        <dbReference type="Proteomes" id="UP000255167"/>
    </source>
</evidence>
<evidence type="ECO:0000256" key="3">
    <source>
        <dbReference type="ARBA" id="ARBA00022741"/>
    </source>
</evidence>
<reference evidence="9 10" key="1">
    <citation type="submission" date="2018-06" db="EMBL/GenBank/DDBJ databases">
        <authorList>
            <consortium name="Pathogen Informatics"/>
            <person name="Doyle S."/>
        </authorList>
    </citation>
    <scope>NUCLEOTIDE SEQUENCE [LARGE SCALE GENOMIC DNA]</scope>
    <source>
        <strain evidence="9 10">NCTC9617</strain>
    </source>
</reference>
<dbReference type="GO" id="GO:0070733">
    <property type="term" value="F:AMPylase activity"/>
    <property type="evidence" value="ECO:0007669"/>
    <property type="project" value="UniProtKB-EC"/>
</dbReference>
<evidence type="ECO:0000259" key="8">
    <source>
        <dbReference type="PROSITE" id="PS51459"/>
    </source>
</evidence>
<dbReference type="InterPro" id="IPR003812">
    <property type="entry name" value="Fido"/>
</dbReference>
<keyword evidence="3" id="KW-0547">Nucleotide-binding</keyword>
<evidence type="ECO:0000313" key="9">
    <source>
        <dbReference type="EMBL" id="STW47155.1"/>
    </source>
</evidence>
<dbReference type="EC" id="2.7.7.108" evidence="5"/>
<evidence type="ECO:0000256" key="6">
    <source>
        <dbReference type="ARBA" id="ARBA00047939"/>
    </source>
</evidence>
<keyword evidence="4" id="KW-0067">ATP-binding</keyword>
<sequence>MTALRAATLPLGPRVRGLPYLCAIHHQLYQDLFDWAGRLREVNLYLGDTPFCHFARIEEEGNALMQALEQEDYLSGLPRDTFIERLSWFYGEINVLHPFRLGNGLTQRIFFEQLAIHAGYLLNWRDVDPAGWSAACQQSAMGDLAPLVAIFRKVVSEARESE</sequence>
<gene>
    <name evidence="9" type="primary">fic</name>
    <name evidence="9" type="ORF">NCTC9617_03703</name>
</gene>
<accession>A0A378FRK5</accession>
<proteinExistence type="predicted"/>
<evidence type="ECO:0000256" key="7">
    <source>
        <dbReference type="ARBA" id="ARBA00048696"/>
    </source>
</evidence>
<evidence type="ECO:0000256" key="4">
    <source>
        <dbReference type="ARBA" id="ARBA00022840"/>
    </source>
</evidence>
<evidence type="ECO:0000256" key="5">
    <source>
        <dbReference type="ARBA" id="ARBA00034531"/>
    </source>
</evidence>
<name>A0A378FRK5_KLEPN</name>
<keyword evidence="2 9" id="KW-0548">Nucleotidyltransferase</keyword>
<keyword evidence="1 9" id="KW-0808">Transferase</keyword>
<dbReference type="PANTHER" id="PTHR39560:SF1">
    <property type="entry name" value="PROTEIN ADENYLYLTRANSFERASE FIC-RELATED"/>
    <property type="match status" value="1"/>
</dbReference>
<dbReference type="GO" id="GO:0005524">
    <property type="term" value="F:ATP binding"/>
    <property type="evidence" value="ECO:0007669"/>
    <property type="project" value="UniProtKB-KW"/>
</dbReference>
<dbReference type="NCBIfam" id="NF007672">
    <property type="entry name" value="PRK10347.1"/>
    <property type="match status" value="1"/>
</dbReference>
<dbReference type="EMBL" id="UGNC01000005">
    <property type="protein sequence ID" value="STW47155.1"/>
    <property type="molecule type" value="Genomic_DNA"/>
</dbReference>
<evidence type="ECO:0000256" key="2">
    <source>
        <dbReference type="ARBA" id="ARBA00022695"/>
    </source>
</evidence>
<dbReference type="PROSITE" id="PS51459">
    <property type="entry name" value="FIDO"/>
    <property type="match status" value="1"/>
</dbReference>
<protein>
    <recommendedName>
        <fullName evidence="5">protein adenylyltransferase</fullName>
        <ecNumber evidence="5">2.7.7.108</ecNumber>
    </recommendedName>
</protein>
<dbReference type="AlphaFoldDB" id="A0A378FRK5"/>
<dbReference type="GO" id="GO:0051302">
    <property type="term" value="P:regulation of cell division"/>
    <property type="evidence" value="ECO:0007669"/>
    <property type="project" value="TreeGrafter"/>
</dbReference>
<dbReference type="Pfam" id="PF02661">
    <property type="entry name" value="Fic"/>
    <property type="match status" value="1"/>
</dbReference>
<dbReference type="PANTHER" id="PTHR39560">
    <property type="entry name" value="PROTEIN ADENYLYLTRANSFERASE FIC-RELATED"/>
    <property type="match status" value="1"/>
</dbReference>
<dbReference type="Gene3D" id="1.10.3290.10">
    <property type="entry name" value="Fido-like domain"/>
    <property type="match status" value="1"/>
</dbReference>
<evidence type="ECO:0000256" key="1">
    <source>
        <dbReference type="ARBA" id="ARBA00022679"/>
    </source>
</evidence>
<feature type="domain" description="Fido" evidence="8">
    <location>
        <begin position="16"/>
        <end position="153"/>
    </location>
</feature>
<dbReference type="InterPro" id="IPR036597">
    <property type="entry name" value="Fido-like_dom_sf"/>
</dbReference>
<dbReference type="Proteomes" id="UP000255167">
    <property type="component" value="Unassembled WGS sequence"/>
</dbReference>
<comment type="catalytic activity">
    <reaction evidence="6">
        <text>L-threonyl-[protein] + ATP = 3-O-(5'-adenylyl)-L-threonyl-[protein] + diphosphate</text>
        <dbReference type="Rhea" id="RHEA:54292"/>
        <dbReference type="Rhea" id="RHEA-COMP:11060"/>
        <dbReference type="Rhea" id="RHEA-COMP:13847"/>
        <dbReference type="ChEBI" id="CHEBI:30013"/>
        <dbReference type="ChEBI" id="CHEBI:30616"/>
        <dbReference type="ChEBI" id="CHEBI:33019"/>
        <dbReference type="ChEBI" id="CHEBI:138113"/>
        <dbReference type="EC" id="2.7.7.108"/>
    </reaction>
</comment>